<protein>
    <submittedName>
        <fullName evidence="1">Uncharacterized protein</fullName>
    </submittedName>
</protein>
<gene>
    <name evidence="1" type="ORF">HWQ67_15950</name>
</gene>
<proteinExistence type="predicted"/>
<evidence type="ECO:0000313" key="1">
    <source>
        <dbReference type="EMBL" id="MBV6343074.1"/>
    </source>
</evidence>
<reference evidence="1 2" key="1">
    <citation type="journal article" date="2020" name="J Geophys Res Biogeosci">
        <title>Magnetotaxis as an Adaptation to Enable Bacterial Shuttling of Microbial Sulfur and Sulfur Cycling Across Aquatic Oxic#Anoxic Interfaces.</title>
        <authorList>
            <person name="Li J."/>
            <person name="Liu P."/>
            <person name="Wang J."/>
            <person name="Roberts A.P."/>
            <person name="Pan Y."/>
        </authorList>
    </citation>
    <scope>NUCLEOTIDE SEQUENCE [LARGE SCALE GENOMIC DNA]</scope>
    <source>
        <strain evidence="1 2">MYR-1_YQ</strain>
    </source>
</reference>
<organism evidence="1 2">
    <name type="scientific">Candidatus Magnetobacterium casense</name>
    <dbReference type="NCBI Taxonomy" id="1455061"/>
    <lineage>
        <taxon>Bacteria</taxon>
        <taxon>Pseudomonadati</taxon>
        <taxon>Nitrospirota</taxon>
        <taxon>Thermodesulfovibrionia</taxon>
        <taxon>Thermodesulfovibrionales</taxon>
        <taxon>Candidatus Magnetobacteriaceae</taxon>
        <taxon>Candidatus Magnetobacterium</taxon>
    </lineage>
</organism>
<dbReference type="RefSeq" id="WP_218253680.1">
    <property type="nucleotide sequence ID" value="NZ_JABXWD010000436.1"/>
</dbReference>
<name>A0ABS6S3Y2_9BACT</name>
<comment type="caution">
    <text evidence="1">The sequence shown here is derived from an EMBL/GenBank/DDBJ whole genome shotgun (WGS) entry which is preliminary data.</text>
</comment>
<accession>A0ABS6S3Y2</accession>
<dbReference type="Proteomes" id="UP001196980">
    <property type="component" value="Unassembled WGS sequence"/>
</dbReference>
<dbReference type="EMBL" id="JABXWD010000436">
    <property type="protein sequence ID" value="MBV6343074.1"/>
    <property type="molecule type" value="Genomic_DNA"/>
</dbReference>
<evidence type="ECO:0000313" key="2">
    <source>
        <dbReference type="Proteomes" id="UP001196980"/>
    </source>
</evidence>
<sequence length="110" mass="12671">MADVIQQRSDKALEYVLNPPVDRMYEFTVIPKGSSWLLAHQLAKFHMFDPGIHKYDENGRLLRRVTIAELAYNFYFKLQRSVDGNLLKGALDLSSLELGADDGVQDRWDQ</sequence>
<keyword evidence="2" id="KW-1185">Reference proteome</keyword>